<dbReference type="EMBL" id="MU167230">
    <property type="protein sequence ID" value="KAG0149134.1"/>
    <property type="molecule type" value="Genomic_DNA"/>
</dbReference>
<sequence>MVVDPPWRVSGFVLGLRDDDDDDGSVEAKVEWAPKLVLIWSKSSGSLSVKLQFRLRNNPEEISNRPSTSKHIKLRTRTYSITSSLTVYHPSEMDDKDEWLTKTGAWTRKSARSIAGSVQDREGLKSS</sequence>
<gene>
    <name evidence="1" type="ORF">CROQUDRAFT_89460</name>
</gene>
<name>A0A9P6NRY2_9BASI</name>
<protein>
    <submittedName>
        <fullName evidence="1">Uncharacterized protein</fullName>
    </submittedName>
</protein>
<keyword evidence="2" id="KW-1185">Reference proteome</keyword>
<evidence type="ECO:0000313" key="2">
    <source>
        <dbReference type="Proteomes" id="UP000886653"/>
    </source>
</evidence>
<dbReference type="AlphaFoldDB" id="A0A9P6NRY2"/>
<dbReference type="Proteomes" id="UP000886653">
    <property type="component" value="Unassembled WGS sequence"/>
</dbReference>
<reference evidence="1" key="1">
    <citation type="submission" date="2013-11" db="EMBL/GenBank/DDBJ databases">
        <title>Genome sequence of the fusiform rust pathogen reveals effectors for host alternation and coevolution with pine.</title>
        <authorList>
            <consortium name="DOE Joint Genome Institute"/>
            <person name="Smith K."/>
            <person name="Pendleton A."/>
            <person name="Kubisiak T."/>
            <person name="Anderson C."/>
            <person name="Salamov A."/>
            <person name="Aerts A."/>
            <person name="Riley R."/>
            <person name="Clum A."/>
            <person name="Lindquist E."/>
            <person name="Ence D."/>
            <person name="Campbell M."/>
            <person name="Kronenberg Z."/>
            <person name="Feau N."/>
            <person name="Dhillon B."/>
            <person name="Hamelin R."/>
            <person name="Burleigh J."/>
            <person name="Smith J."/>
            <person name="Yandell M."/>
            <person name="Nelson C."/>
            <person name="Grigoriev I."/>
            <person name="Davis J."/>
        </authorList>
    </citation>
    <scope>NUCLEOTIDE SEQUENCE</scope>
    <source>
        <strain evidence="1">G11</strain>
    </source>
</reference>
<evidence type="ECO:0000313" key="1">
    <source>
        <dbReference type="EMBL" id="KAG0149134.1"/>
    </source>
</evidence>
<accession>A0A9P6NRY2</accession>
<proteinExistence type="predicted"/>
<organism evidence="1 2">
    <name type="scientific">Cronartium quercuum f. sp. fusiforme G11</name>
    <dbReference type="NCBI Taxonomy" id="708437"/>
    <lineage>
        <taxon>Eukaryota</taxon>
        <taxon>Fungi</taxon>
        <taxon>Dikarya</taxon>
        <taxon>Basidiomycota</taxon>
        <taxon>Pucciniomycotina</taxon>
        <taxon>Pucciniomycetes</taxon>
        <taxon>Pucciniales</taxon>
        <taxon>Coleosporiaceae</taxon>
        <taxon>Cronartium</taxon>
    </lineage>
</organism>
<comment type="caution">
    <text evidence="1">The sequence shown here is derived from an EMBL/GenBank/DDBJ whole genome shotgun (WGS) entry which is preliminary data.</text>
</comment>